<evidence type="ECO:0000313" key="2">
    <source>
        <dbReference type="EMBL" id="KAH0564155.1"/>
    </source>
</evidence>
<reference evidence="2 3" key="1">
    <citation type="journal article" date="2021" name="J. Hered.">
        <title>A chromosome-level genome assembly of the parasitoid wasp, Cotesia glomerata (Hymenoptera: Braconidae).</title>
        <authorList>
            <person name="Pinto B.J."/>
            <person name="Weis J.J."/>
            <person name="Gamble T."/>
            <person name="Ode P.J."/>
            <person name="Paul R."/>
            <person name="Zaspel J.M."/>
        </authorList>
    </citation>
    <scope>NUCLEOTIDE SEQUENCE [LARGE SCALE GENOMIC DNA]</scope>
    <source>
        <strain evidence="2">CgM1</strain>
    </source>
</reference>
<evidence type="ECO:0000313" key="3">
    <source>
        <dbReference type="Proteomes" id="UP000826195"/>
    </source>
</evidence>
<name>A0AAV7J2P4_COTGL</name>
<comment type="caution">
    <text evidence="2">The sequence shown here is derived from an EMBL/GenBank/DDBJ whole genome shotgun (WGS) entry which is preliminary data.</text>
</comment>
<dbReference type="EMBL" id="JAHXZJ010000002">
    <property type="protein sequence ID" value="KAH0564155.1"/>
    <property type="molecule type" value="Genomic_DNA"/>
</dbReference>
<keyword evidence="3" id="KW-1185">Reference proteome</keyword>
<accession>A0AAV7J2P4</accession>
<dbReference type="Proteomes" id="UP000826195">
    <property type="component" value="Unassembled WGS sequence"/>
</dbReference>
<keyword evidence="1" id="KW-0812">Transmembrane</keyword>
<feature type="transmembrane region" description="Helical" evidence="1">
    <location>
        <begin position="24"/>
        <end position="45"/>
    </location>
</feature>
<sequence>MSIDKNCDVECSVVGNTYPAQLGISQSLILILVSSIAQQLLLLWIESRAPASSSRASSGLLLLYSVAEFVPVSCRFIHYTYPNISSCS</sequence>
<dbReference type="AlphaFoldDB" id="A0AAV7J2P4"/>
<gene>
    <name evidence="2" type="ORF">KQX54_009788</name>
</gene>
<proteinExistence type="predicted"/>
<organism evidence="2 3">
    <name type="scientific">Cotesia glomerata</name>
    <name type="common">Lepidopteran parasitic wasp</name>
    <name type="synonym">Apanteles glomeratus</name>
    <dbReference type="NCBI Taxonomy" id="32391"/>
    <lineage>
        <taxon>Eukaryota</taxon>
        <taxon>Metazoa</taxon>
        <taxon>Ecdysozoa</taxon>
        <taxon>Arthropoda</taxon>
        <taxon>Hexapoda</taxon>
        <taxon>Insecta</taxon>
        <taxon>Pterygota</taxon>
        <taxon>Neoptera</taxon>
        <taxon>Endopterygota</taxon>
        <taxon>Hymenoptera</taxon>
        <taxon>Apocrita</taxon>
        <taxon>Ichneumonoidea</taxon>
        <taxon>Braconidae</taxon>
        <taxon>Microgastrinae</taxon>
        <taxon>Cotesia</taxon>
    </lineage>
</organism>
<protein>
    <submittedName>
        <fullName evidence="2">Uncharacterized protein</fullName>
    </submittedName>
</protein>
<keyword evidence="1" id="KW-1133">Transmembrane helix</keyword>
<keyword evidence="1" id="KW-0472">Membrane</keyword>
<evidence type="ECO:0000256" key="1">
    <source>
        <dbReference type="SAM" id="Phobius"/>
    </source>
</evidence>